<reference evidence="1 2" key="1">
    <citation type="journal article" date="2014" name="Vet. Microbiol.">
        <title>Complete genome sequence analysis of goatpox virus isolated from China shows high variation.</title>
        <authorList>
            <person name="Zeng X."/>
            <person name="Chi X."/>
            <person name="Li W."/>
            <person name="Hao W."/>
            <person name="Li M."/>
            <person name="Huang X."/>
            <person name="Huang Y."/>
            <person name="Rock D.L."/>
            <person name="Luo S."/>
            <person name="Wang S."/>
        </authorList>
    </citation>
    <scope>NUCLEOTIDE SEQUENCE [LARGE SCALE GENOMIC DNA]</scope>
    <source>
        <strain evidence="1">FZ</strain>
    </source>
</reference>
<sequence length="191" mass="22358">MDFNFIFNKDEDDIYTLITTLGVLKIKKKEISKVCSDLDINLIETLGPYNVVSLNIYPFPNNFIEQSNLINCYISYNGTLFHCSKDERLSIPINGLYRGFYSNNSFIFSFDKENYGKLLIDEKEQYFYLGTAYDIVNSNIIEVYNLYRKGDYNFIINPSDIFLKMIANRSKMCLTDKSGWCIVDIKNEIEY</sequence>
<evidence type="ECO:0000313" key="1">
    <source>
        <dbReference type="EMBL" id="AGZ95440.1"/>
    </source>
</evidence>
<evidence type="ECO:0000313" key="2">
    <source>
        <dbReference type="Proteomes" id="UP000134642"/>
    </source>
</evidence>
<dbReference type="Proteomes" id="UP000134642">
    <property type="component" value="Segment"/>
</dbReference>
<accession>A0A075CL95</accession>
<dbReference type="Pfam" id="PF05989">
    <property type="entry name" value="Chordopox_A35R"/>
    <property type="match status" value="1"/>
</dbReference>
<protein>
    <recommendedName>
        <fullName evidence="3">MHC class II presentation inhibitor</fullName>
    </recommendedName>
</protein>
<gene>
    <name evidence="1" type="primary">GTPV119</name>
</gene>
<name>A0A075CL95_9POXV</name>
<proteinExistence type="predicted"/>
<evidence type="ECO:0008006" key="3">
    <source>
        <dbReference type="Google" id="ProtNLM"/>
    </source>
</evidence>
<dbReference type="EMBL" id="KC951854">
    <property type="protein sequence ID" value="AGZ95440.1"/>
    <property type="molecule type" value="Genomic_DNA"/>
</dbReference>
<dbReference type="InterPro" id="IPR009247">
    <property type="entry name" value="Chordopox_A35R"/>
</dbReference>
<organism evidence="1 2">
    <name type="scientific">Goatpox virus FZ</name>
    <dbReference type="NCBI Taxonomy" id="1416740"/>
    <lineage>
        <taxon>Viruses</taxon>
        <taxon>Varidnaviria</taxon>
        <taxon>Bamfordvirae</taxon>
        <taxon>Nucleocytoviricota</taxon>
        <taxon>Pokkesviricetes</taxon>
        <taxon>Chitovirales</taxon>
        <taxon>Poxviridae</taxon>
        <taxon>Chordopoxvirinae</taxon>
        <taxon>Capripoxvirus</taxon>
        <taxon>Capripoxvirus goatpox</taxon>
        <taxon>Goatpox virus</taxon>
    </lineage>
</organism>